<dbReference type="GO" id="GO:0005886">
    <property type="term" value="C:plasma membrane"/>
    <property type="evidence" value="ECO:0007669"/>
    <property type="project" value="TreeGrafter"/>
</dbReference>
<accession>A0A6I6CXD4</accession>
<dbReference type="PRINTS" id="PR00173">
    <property type="entry name" value="EDTRNSPORT"/>
</dbReference>
<dbReference type="RefSeq" id="WP_136867808.1">
    <property type="nucleotide sequence ID" value="NZ_CP046415.1"/>
</dbReference>
<name>A0A6I6CXD4_9GAMM</name>
<dbReference type="PANTHER" id="PTHR11958">
    <property type="entry name" value="SODIUM/DICARBOXYLATE SYMPORTER-RELATED"/>
    <property type="match status" value="1"/>
</dbReference>
<evidence type="ECO:0000256" key="4">
    <source>
        <dbReference type="ARBA" id="ARBA00022989"/>
    </source>
</evidence>
<evidence type="ECO:0000256" key="3">
    <source>
        <dbReference type="ARBA" id="ARBA00022692"/>
    </source>
</evidence>
<dbReference type="PANTHER" id="PTHR11958:SF63">
    <property type="entry name" value="AMINO ACID TRANSPORTER"/>
    <property type="match status" value="1"/>
</dbReference>
<feature type="transmembrane region" description="Helical" evidence="7">
    <location>
        <begin position="304"/>
        <end position="325"/>
    </location>
</feature>
<feature type="transmembrane region" description="Helical" evidence="7">
    <location>
        <begin position="263"/>
        <end position="284"/>
    </location>
</feature>
<organism evidence="8 9">
    <name type="scientific">Guyparkeria halophila</name>
    <dbReference type="NCBI Taxonomy" id="47960"/>
    <lineage>
        <taxon>Bacteria</taxon>
        <taxon>Pseudomonadati</taxon>
        <taxon>Pseudomonadota</taxon>
        <taxon>Gammaproteobacteria</taxon>
        <taxon>Chromatiales</taxon>
        <taxon>Thioalkalibacteraceae</taxon>
        <taxon>Guyparkeria</taxon>
    </lineage>
</organism>
<feature type="region of interest" description="Disordered" evidence="6">
    <location>
        <begin position="417"/>
        <end position="436"/>
    </location>
</feature>
<dbReference type="InterPro" id="IPR050746">
    <property type="entry name" value="DAACS"/>
</dbReference>
<dbReference type="InterPro" id="IPR036458">
    <property type="entry name" value="Na:dicarbo_symporter_sf"/>
</dbReference>
<evidence type="ECO:0000256" key="2">
    <source>
        <dbReference type="ARBA" id="ARBA00022448"/>
    </source>
</evidence>
<dbReference type="GO" id="GO:0015501">
    <property type="term" value="F:glutamate:sodium symporter activity"/>
    <property type="evidence" value="ECO:0007669"/>
    <property type="project" value="TreeGrafter"/>
</dbReference>
<dbReference type="GO" id="GO:0015175">
    <property type="term" value="F:neutral L-amino acid transmembrane transporter activity"/>
    <property type="evidence" value="ECO:0007669"/>
    <property type="project" value="TreeGrafter"/>
</dbReference>
<evidence type="ECO:0000256" key="6">
    <source>
        <dbReference type="SAM" id="MobiDB-lite"/>
    </source>
</evidence>
<feature type="transmembrane region" description="Helical" evidence="7">
    <location>
        <begin position="228"/>
        <end position="251"/>
    </location>
</feature>
<dbReference type="Proteomes" id="UP000427716">
    <property type="component" value="Chromosome"/>
</dbReference>
<evidence type="ECO:0000256" key="5">
    <source>
        <dbReference type="ARBA" id="ARBA00023136"/>
    </source>
</evidence>
<evidence type="ECO:0000256" key="7">
    <source>
        <dbReference type="SAM" id="Phobius"/>
    </source>
</evidence>
<dbReference type="EMBL" id="CP046415">
    <property type="protein sequence ID" value="QGT78839.1"/>
    <property type="molecule type" value="Genomic_DNA"/>
</dbReference>
<keyword evidence="4 7" id="KW-1133">Transmembrane helix</keyword>
<dbReference type="InterPro" id="IPR001991">
    <property type="entry name" value="Na-dicarboxylate_symporter"/>
</dbReference>
<sequence length="436" mass="45597">MALHWQILTALAAAFLVGAVFGTEAAGIPLLSIYEFVGGLFLDALKMLIVPLITASIITGVASIGSAGGVGQMAGRTVIYYLFSTTLAVTTALMVMNLFQPGISGGQPLSETVALPPIGDEVSGRLEGKELSEFFNILRDMVPANIVEAGAEAQMLGLIFFSVLFGIALTRATSPGMQTVKDFWAGVQDVMVQITHWVMKVAPIGVFALVAGVIAESGLSVILPMIDFFLAVVMGLAIHALVVLPLVLWLVTRRSPIRFMRAIWPALLVAFSTSSSAGTLPVTLQALTQRAGVSRETSSFVLPLGATINMDGTALYECAAVLFIAQAYGVDLSLSMQVLIVVLALVTSVGVAAVPSASLVAIALILGVLGLPLEAMGLLLVVDRLLDMLRTSVNVYSDATGAVIIAKLRGEERVLMDTRPDEGAETGEPAGAAERG</sequence>
<keyword evidence="2" id="KW-0813">Transport</keyword>
<keyword evidence="3 7" id="KW-0812">Transmembrane</keyword>
<feature type="transmembrane region" description="Helical" evidence="7">
    <location>
        <begin position="332"/>
        <end position="353"/>
    </location>
</feature>
<keyword evidence="5 7" id="KW-0472">Membrane</keyword>
<dbReference type="Gene3D" id="1.10.3860.10">
    <property type="entry name" value="Sodium:dicarboxylate symporter"/>
    <property type="match status" value="1"/>
</dbReference>
<feature type="transmembrane region" description="Helical" evidence="7">
    <location>
        <begin position="49"/>
        <end position="71"/>
    </location>
</feature>
<feature type="transmembrane region" description="Helical" evidence="7">
    <location>
        <begin position="359"/>
        <end position="382"/>
    </location>
</feature>
<gene>
    <name evidence="8" type="ORF">GM160_07980</name>
</gene>
<dbReference type="AlphaFoldDB" id="A0A6I6CXD4"/>
<evidence type="ECO:0000256" key="1">
    <source>
        <dbReference type="ARBA" id="ARBA00004141"/>
    </source>
</evidence>
<comment type="subcellular location">
    <subcellularLocation>
        <location evidence="1">Membrane</location>
        <topology evidence="1">Multi-pass membrane protein</topology>
    </subcellularLocation>
</comment>
<dbReference type="Pfam" id="PF00375">
    <property type="entry name" value="SDF"/>
    <property type="match status" value="1"/>
</dbReference>
<dbReference type="GO" id="GO:0005313">
    <property type="term" value="F:L-glutamate transmembrane transporter activity"/>
    <property type="evidence" value="ECO:0007669"/>
    <property type="project" value="TreeGrafter"/>
</dbReference>
<dbReference type="KEGG" id="ghl:GM160_07980"/>
<feature type="transmembrane region" description="Helical" evidence="7">
    <location>
        <begin position="201"/>
        <end position="222"/>
    </location>
</feature>
<protein>
    <submittedName>
        <fullName evidence="8">Cation:dicarboxylase symporter family transporter</fullName>
    </submittedName>
</protein>
<proteinExistence type="predicted"/>
<evidence type="ECO:0000313" key="8">
    <source>
        <dbReference type="EMBL" id="QGT78839.1"/>
    </source>
</evidence>
<reference evidence="8 9" key="1">
    <citation type="submission" date="2019-11" db="EMBL/GenBank/DDBJ databases">
        <authorList>
            <person name="Zhang J."/>
            <person name="Sun C."/>
        </authorList>
    </citation>
    <scope>NUCLEOTIDE SEQUENCE [LARGE SCALE GENOMIC DNA]</scope>
    <source>
        <strain evidence="9">sp2</strain>
    </source>
</reference>
<feature type="compositionally biased region" description="Low complexity" evidence="6">
    <location>
        <begin position="426"/>
        <end position="436"/>
    </location>
</feature>
<keyword evidence="9" id="KW-1185">Reference proteome</keyword>
<dbReference type="SUPFAM" id="SSF118215">
    <property type="entry name" value="Proton glutamate symport protein"/>
    <property type="match status" value="1"/>
</dbReference>
<feature type="transmembrane region" description="Helical" evidence="7">
    <location>
        <begin position="78"/>
        <end position="99"/>
    </location>
</feature>
<feature type="transmembrane region" description="Helical" evidence="7">
    <location>
        <begin position="153"/>
        <end position="172"/>
    </location>
</feature>
<evidence type="ECO:0000313" key="9">
    <source>
        <dbReference type="Proteomes" id="UP000427716"/>
    </source>
</evidence>